<dbReference type="Gene3D" id="1.10.260.40">
    <property type="entry name" value="lambda repressor-like DNA-binding domains"/>
    <property type="match status" value="1"/>
</dbReference>
<accession>A0A5S3WVZ6</accession>
<evidence type="ECO:0000256" key="1">
    <source>
        <dbReference type="ARBA" id="ARBA00023125"/>
    </source>
</evidence>
<dbReference type="Proteomes" id="UP000306719">
    <property type="component" value="Unassembled WGS sequence"/>
</dbReference>
<dbReference type="PANTHER" id="PTHR46797">
    <property type="entry name" value="HTH-TYPE TRANSCRIPTIONAL REGULATOR"/>
    <property type="match status" value="1"/>
</dbReference>
<keyword evidence="2" id="KW-0472">Membrane</keyword>
<dbReference type="SMART" id="SM00530">
    <property type="entry name" value="HTH_XRE"/>
    <property type="match status" value="1"/>
</dbReference>
<keyword evidence="1" id="KW-0238">DNA-binding</keyword>
<evidence type="ECO:0000259" key="3">
    <source>
        <dbReference type="PROSITE" id="PS50943"/>
    </source>
</evidence>
<feature type="domain" description="HTH cro/C1-type" evidence="3">
    <location>
        <begin position="23"/>
        <end position="77"/>
    </location>
</feature>
<dbReference type="InterPro" id="IPR001387">
    <property type="entry name" value="Cro/C1-type_HTH"/>
</dbReference>
<dbReference type="AlphaFoldDB" id="A0A5S3WVZ6"/>
<evidence type="ECO:0000313" key="4">
    <source>
        <dbReference type="EMBL" id="TMP34738.1"/>
    </source>
</evidence>
<evidence type="ECO:0000256" key="2">
    <source>
        <dbReference type="SAM" id="Phobius"/>
    </source>
</evidence>
<reference evidence="5" key="2">
    <citation type="submission" date="2019-06" db="EMBL/GenBank/DDBJ databases">
        <title>Co-occurence of chitin degradation, pigmentation and bioactivity in marine Pseudoalteromonas.</title>
        <authorList>
            <person name="Sonnenschein E.C."/>
            <person name="Bech P.K."/>
        </authorList>
    </citation>
    <scope>NUCLEOTIDE SEQUENCE [LARGE SCALE GENOMIC DNA]</scope>
    <source>
        <strain evidence="5">S2599</strain>
    </source>
</reference>
<dbReference type="OrthoDB" id="6193561at2"/>
<name>A0A5S3WVZ6_9GAMM</name>
<keyword evidence="2" id="KW-1133">Transmembrane helix</keyword>
<sequence length="258" mass="30437">MTYQDWPQDKQHKDLVMTLGQYIKQLRQQRALSQPQLASQMTVEQSYLSKLENDHSIPSNEVFRKLLAALDLDLGSFMQGVAEQGDKQSLTQIPDIEAWYQNLDKHKLARRRSWILMALVCISLGCALFYSGYRALFFPERQYEYHSYGELRDEEPLDLYTRWHRYVSDADKQNRADYDALRLMYQKRQAPELLYSFDYRGSAFVVQVDNGRRYFEVQPERVHHVSRPGNAWMQFIGIVLFVAGLLALLLERRYARAH</sequence>
<organism evidence="4 5">
    <name type="scientific">Pseudoalteromonas rubra</name>
    <dbReference type="NCBI Taxonomy" id="43658"/>
    <lineage>
        <taxon>Bacteria</taxon>
        <taxon>Pseudomonadati</taxon>
        <taxon>Pseudomonadota</taxon>
        <taxon>Gammaproteobacteria</taxon>
        <taxon>Alteromonadales</taxon>
        <taxon>Pseudoalteromonadaceae</taxon>
        <taxon>Pseudoalteromonas</taxon>
    </lineage>
</organism>
<dbReference type="PROSITE" id="PS50943">
    <property type="entry name" value="HTH_CROC1"/>
    <property type="match status" value="1"/>
</dbReference>
<dbReference type="GO" id="GO:0003677">
    <property type="term" value="F:DNA binding"/>
    <property type="evidence" value="ECO:0007669"/>
    <property type="project" value="UniProtKB-KW"/>
</dbReference>
<proteinExistence type="predicted"/>
<protein>
    <submittedName>
        <fullName evidence="4">Transcriptional regulator</fullName>
    </submittedName>
</protein>
<dbReference type="EMBL" id="PNCJ01000027">
    <property type="protein sequence ID" value="TMP34738.1"/>
    <property type="molecule type" value="Genomic_DNA"/>
</dbReference>
<dbReference type="CDD" id="cd00093">
    <property type="entry name" value="HTH_XRE"/>
    <property type="match status" value="1"/>
</dbReference>
<dbReference type="Pfam" id="PF12844">
    <property type="entry name" value="HTH_19"/>
    <property type="match status" value="1"/>
</dbReference>
<dbReference type="InterPro" id="IPR010982">
    <property type="entry name" value="Lambda_DNA-bd_dom_sf"/>
</dbReference>
<dbReference type="GO" id="GO:0005829">
    <property type="term" value="C:cytosol"/>
    <property type="evidence" value="ECO:0007669"/>
    <property type="project" value="TreeGrafter"/>
</dbReference>
<dbReference type="PANTHER" id="PTHR46797:SF1">
    <property type="entry name" value="METHYLPHOSPHONATE SYNTHASE"/>
    <property type="match status" value="1"/>
</dbReference>
<keyword evidence="2" id="KW-0812">Transmembrane</keyword>
<dbReference type="GO" id="GO:0003700">
    <property type="term" value="F:DNA-binding transcription factor activity"/>
    <property type="evidence" value="ECO:0007669"/>
    <property type="project" value="TreeGrafter"/>
</dbReference>
<feature type="transmembrane region" description="Helical" evidence="2">
    <location>
        <begin position="231"/>
        <end position="250"/>
    </location>
</feature>
<feature type="transmembrane region" description="Helical" evidence="2">
    <location>
        <begin position="114"/>
        <end position="133"/>
    </location>
</feature>
<gene>
    <name evidence="4" type="ORF">CWB98_17215</name>
</gene>
<reference evidence="4 5" key="1">
    <citation type="submission" date="2018-01" db="EMBL/GenBank/DDBJ databases">
        <authorList>
            <person name="Paulsen S."/>
            <person name="Gram L.K."/>
        </authorList>
    </citation>
    <scope>NUCLEOTIDE SEQUENCE [LARGE SCALE GENOMIC DNA]</scope>
    <source>
        <strain evidence="4 5">S2599</strain>
    </source>
</reference>
<dbReference type="SUPFAM" id="SSF47413">
    <property type="entry name" value="lambda repressor-like DNA-binding domains"/>
    <property type="match status" value="1"/>
</dbReference>
<dbReference type="InterPro" id="IPR050807">
    <property type="entry name" value="TransReg_Diox_bact_type"/>
</dbReference>
<evidence type="ECO:0000313" key="5">
    <source>
        <dbReference type="Proteomes" id="UP000306719"/>
    </source>
</evidence>
<comment type="caution">
    <text evidence="4">The sequence shown here is derived from an EMBL/GenBank/DDBJ whole genome shotgun (WGS) entry which is preliminary data.</text>
</comment>